<proteinExistence type="predicted"/>
<evidence type="ECO:0000313" key="2">
    <source>
        <dbReference type="EMBL" id="CAG6627707.1"/>
    </source>
</evidence>
<sequence length="384" mass="42991">MEQGFVECNSTNLPKLDFNMIYEFMINENANEAAGTSKEERSARPTYGDKAIGKVQLKRDGSTCVVKARITPEHSIRKSAYNVTCTIDEVGKKIIHAQCEDCPASEGGCKHRVAFIMWLHRRSEEPSPTEVTSYWKRSVLSEAGLQPLAIQSMTNRQDDGQNLPSTSQIDDFKLMMHEDCSPKVVLSYFSGNVTDAESMKVLDIHKMIQGCTSYQVFVANMKSQLTDATICKVEAVTREQASSPAWHLAHYGRVTASKFHSVAQCKTEDGSLLNAILGEKIKSNKAMERGSRLENEIFNVLRKKFPTLKKCGLFLHKEYPLFGASPDGMTENAVFEIKCPSSSSTLTNYLKDGRINVKYQLQIPMQMAMCNVKKGYLFCGRSSR</sequence>
<accession>A0A8D8VKX0</accession>
<dbReference type="SUPFAM" id="SSF52980">
    <property type="entry name" value="Restriction endonuclease-like"/>
    <property type="match status" value="1"/>
</dbReference>
<dbReference type="EMBL" id="HBUF01066184">
    <property type="protein sequence ID" value="CAG6627707.1"/>
    <property type="molecule type" value="Transcribed_RNA"/>
</dbReference>
<dbReference type="InterPro" id="IPR019080">
    <property type="entry name" value="YqaJ_viral_recombinase"/>
</dbReference>
<reference evidence="2" key="1">
    <citation type="submission" date="2021-05" db="EMBL/GenBank/DDBJ databases">
        <authorList>
            <person name="Alioto T."/>
            <person name="Alioto T."/>
            <person name="Gomez Garrido J."/>
        </authorList>
    </citation>
    <scope>NUCLEOTIDE SEQUENCE</scope>
</reference>
<dbReference type="InterPro" id="IPR011335">
    <property type="entry name" value="Restrct_endonuc-II-like"/>
</dbReference>
<name>A0A8D8VKX0_9HEMI</name>
<protein>
    <recommendedName>
        <fullName evidence="1">YqaJ viral recombinase domain-containing protein</fullName>
    </recommendedName>
</protein>
<dbReference type="GO" id="GO:0006281">
    <property type="term" value="P:DNA repair"/>
    <property type="evidence" value="ECO:0007669"/>
    <property type="project" value="UniProtKB-ARBA"/>
</dbReference>
<dbReference type="CDD" id="cd22343">
    <property type="entry name" value="PDDEXK_lambda_exonuclease-like"/>
    <property type="match status" value="1"/>
</dbReference>
<dbReference type="Gene3D" id="3.90.320.10">
    <property type="match status" value="1"/>
</dbReference>
<dbReference type="InterPro" id="IPR011604">
    <property type="entry name" value="PDDEXK-like_dom_sf"/>
</dbReference>
<dbReference type="PANTHER" id="PTHR39953">
    <property type="entry name" value="RE54151P"/>
    <property type="match status" value="1"/>
</dbReference>
<dbReference type="PANTHER" id="PTHR39953:SF1">
    <property type="entry name" value="RE54151P"/>
    <property type="match status" value="1"/>
</dbReference>
<feature type="domain" description="YqaJ viral recombinase" evidence="1">
    <location>
        <begin position="246"/>
        <end position="370"/>
    </location>
</feature>
<evidence type="ECO:0000259" key="1">
    <source>
        <dbReference type="Pfam" id="PF09588"/>
    </source>
</evidence>
<dbReference type="Pfam" id="PF09588">
    <property type="entry name" value="YqaJ"/>
    <property type="match status" value="1"/>
</dbReference>
<dbReference type="AlphaFoldDB" id="A0A8D8VKX0"/>
<organism evidence="2">
    <name type="scientific">Cacopsylla melanoneura</name>
    <dbReference type="NCBI Taxonomy" id="428564"/>
    <lineage>
        <taxon>Eukaryota</taxon>
        <taxon>Metazoa</taxon>
        <taxon>Ecdysozoa</taxon>
        <taxon>Arthropoda</taxon>
        <taxon>Hexapoda</taxon>
        <taxon>Insecta</taxon>
        <taxon>Pterygota</taxon>
        <taxon>Neoptera</taxon>
        <taxon>Paraneoptera</taxon>
        <taxon>Hemiptera</taxon>
        <taxon>Sternorrhyncha</taxon>
        <taxon>Psylloidea</taxon>
        <taxon>Psyllidae</taxon>
        <taxon>Psyllinae</taxon>
        <taxon>Cacopsylla</taxon>
    </lineage>
</organism>